<dbReference type="AlphaFoldDB" id="A0A7I7SBT0"/>
<keyword evidence="2" id="KW-1185">Reference proteome</keyword>
<evidence type="ECO:0000313" key="2">
    <source>
        <dbReference type="Proteomes" id="UP000193577"/>
    </source>
</evidence>
<dbReference type="OrthoDB" id="6167040at2"/>
<dbReference type="Pfam" id="PF04237">
    <property type="entry name" value="YjbR"/>
    <property type="match status" value="1"/>
</dbReference>
<name>A0A7I7SBT0_9MYCO</name>
<evidence type="ECO:0000313" key="1">
    <source>
        <dbReference type="EMBL" id="OSC34545.1"/>
    </source>
</evidence>
<proteinExistence type="predicted"/>
<organism evidence="1 2">
    <name type="scientific">Mycolicibacillus koreensis</name>
    <dbReference type="NCBI Taxonomy" id="1069220"/>
    <lineage>
        <taxon>Bacteria</taxon>
        <taxon>Bacillati</taxon>
        <taxon>Actinomycetota</taxon>
        <taxon>Actinomycetes</taxon>
        <taxon>Mycobacteriales</taxon>
        <taxon>Mycobacteriaceae</taxon>
        <taxon>Mycolicibacillus</taxon>
    </lineage>
</organism>
<comment type="caution">
    <text evidence="1">The sequence shown here is derived from an EMBL/GenBank/DDBJ whole genome shotgun (WGS) entry which is preliminary data.</text>
</comment>
<dbReference type="InterPro" id="IPR058532">
    <property type="entry name" value="YjbR/MT2646/Rv2570-like"/>
</dbReference>
<gene>
    <name evidence="1" type="ORF">B8W67_06135</name>
</gene>
<reference evidence="1 2" key="1">
    <citation type="submission" date="2017-04" db="EMBL/GenBank/DDBJ databases">
        <title>The new phylogeny of genus Mycobacterium.</title>
        <authorList>
            <person name="Tortoli E."/>
            <person name="Trovato A."/>
            <person name="Cirillo D.M."/>
        </authorList>
    </citation>
    <scope>NUCLEOTIDE SEQUENCE [LARGE SCALE GENOMIC DNA]</scope>
    <source>
        <strain evidence="1 2">KCTC 19819</strain>
    </source>
</reference>
<dbReference type="EMBL" id="NCXO01000009">
    <property type="protein sequence ID" value="OSC34545.1"/>
    <property type="molecule type" value="Genomic_DNA"/>
</dbReference>
<accession>A0A7I7SBT0</accession>
<sequence>MGTWDDVARLMQALPLTAEHRPHEWRVGGKLVAWQRPLRLPERRALQVSGDPDVLAVRVRGESAAAALIAAHPQRYFTTAHLAGYPVVLVWLADIDRGSLADLVFDAWLVHAPRAVAREYLARRA</sequence>
<dbReference type="Proteomes" id="UP000193577">
    <property type="component" value="Unassembled WGS sequence"/>
</dbReference>
<protein>
    <submittedName>
        <fullName evidence="1">Uncharacterized protein</fullName>
    </submittedName>
</protein>
<dbReference type="RefSeq" id="WP_085302962.1">
    <property type="nucleotide sequence ID" value="NZ_AP022594.1"/>
</dbReference>